<accession>A0A9X9X6J0</accession>
<dbReference type="RefSeq" id="WP_211844690.1">
    <property type="nucleotide sequence ID" value="NZ_JAAEDL010000002.1"/>
</dbReference>
<gene>
    <name evidence="1" type="ORF">GXW74_02410</name>
</gene>
<proteinExistence type="predicted"/>
<keyword evidence="2" id="KW-1185">Reference proteome</keyword>
<protein>
    <submittedName>
        <fullName evidence="1">Uncharacterized protein</fullName>
    </submittedName>
</protein>
<dbReference type="AlphaFoldDB" id="A0A9X9X6J0"/>
<organism evidence="1 2">
    <name type="scientific">Neoroseomonas eburnea</name>
    <dbReference type="NCBI Taxonomy" id="1346889"/>
    <lineage>
        <taxon>Bacteria</taxon>
        <taxon>Pseudomonadati</taxon>
        <taxon>Pseudomonadota</taxon>
        <taxon>Alphaproteobacteria</taxon>
        <taxon>Acetobacterales</taxon>
        <taxon>Acetobacteraceae</taxon>
        <taxon>Neoroseomonas</taxon>
    </lineage>
</organism>
<evidence type="ECO:0000313" key="2">
    <source>
        <dbReference type="Proteomes" id="UP001138709"/>
    </source>
</evidence>
<reference evidence="1" key="1">
    <citation type="submission" date="2020-01" db="EMBL/GenBank/DDBJ databases">
        <authorList>
            <person name="Rat A."/>
        </authorList>
    </citation>
    <scope>NUCLEOTIDE SEQUENCE</scope>
    <source>
        <strain evidence="1">LMG 31228</strain>
    </source>
</reference>
<evidence type="ECO:0000313" key="1">
    <source>
        <dbReference type="EMBL" id="MBR0679326.1"/>
    </source>
</evidence>
<comment type="caution">
    <text evidence="1">The sequence shown here is derived from an EMBL/GenBank/DDBJ whole genome shotgun (WGS) entry which is preliminary data.</text>
</comment>
<reference evidence="1" key="2">
    <citation type="journal article" date="2021" name="Syst. Appl. Microbiol.">
        <title>Roseomonas hellenica sp. nov., isolated from roots of wild-growing Alkanna tinctoria.</title>
        <authorList>
            <person name="Rat A."/>
            <person name="Naranjo H.D."/>
            <person name="Lebbe L."/>
            <person name="Cnockaert M."/>
            <person name="Krigas N."/>
            <person name="Grigoriadou K."/>
            <person name="Maloupa E."/>
            <person name="Willems A."/>
        </authorList>
    </citation>
    <scope>NUCLEOTIDE SEQUENCE</scope>
    <source>
        <strain evidence="1">LMG 31228</strain>
    </source>
</reference>
<name>A0A9X9X6J0_9PROT</name>
<dbReference type="EMBL" id="JAAEDL010000002">
    <property type="protein sequence ID" value="MBR0679326.1"/>
    <property type="molecule type" value="Genomic_DNA"/>
</dbReference>
<sequence>MSTTRRREPHTMRFTSPELLSTALMSSIEDLLDVVMTENGLCDRFADATPGDAIVYHIGLLARDRDKVASELPPERREDLEAIARRVWAMAEAGLGHLVQRRVTEGRCAYLLIVRPRPLSARSAAGCALADLFGREAA</sequence>
<dbReference type="Proteomes" id="UP001138709">
    <property type="component" value="Unassembled WGS sequence"/>
</dbReference>